<sequence length="171" mass="20208">MPEQIYARLCKHIIYAFAKIVDDKLVVYEWNDEDTAYSKSLFSKKQNPRLKVLLDVGGCHHGLEPFSRVVHDEAKRPLRRLFEEETFLRPRLGLGFPATRSKHIHLIDNWFLHYNQAFHAPIFDCFVDQECSPIIVSFDNIIPIIFVNIDNIIVIHDIQIFEKFDEYCYKP</sequence>
<comment type="caution">
    <text evidence="2">The sequence shown here is derived from an EMBL/GenBank/DDBJ whole genome shotgun (WGS) entry which is preliminary data.</text>
</comment>
<dbReference type="InterPro" id="IPR017853">
    <property type="entry name" value="GH"/>
</dbReference>
<dbReference type="AlphaFoldDB" id="A0A3M7Q4D3"/>
<dbReference type="SUPFAM" id="SSF51445">
    <property type="entry name" value="(Trans)glycosidases"/>
    <property type="match status" value="1"/>
</dbReference>
<dbReference type="Proteomes" id="UP000276133">
    <property type="component" value="Unassembled WGS sequence"/>
</dbReference>
<dbReference type="EMBL" id="REGN01007497">
    <property type="protein sequence ID" value="RNA06084.1"/>
    <property type="molecule type" value="Genomic_DNA"/>
</dbReference>
<organism evidence="2 3">
    <name type="scientific">Brachionus plicatilis</name>
    <name type="common">Marine rotifer</name>
    <name type="synonym">Brachionus muelleri</name>
    <dbReference type="NCBI Taxonomy" id="10195"/>
    <lineage>
        <taxon>Eukaryota</taxon>
        <taxon>Metazoa</taxon>
        <taxon>Spiralia</taxon>
        <taxon>Gnathifera</taxon>
        <taxon>Rotifera</taxon>
        <taxon>Eurotatoria</taxon>
        <taxon>Monogononta</taxon>
        <taxon>Pseudotrocha</taxon>
        <taxon>Ploima</taxon>
        <taxon>Brachionidae</taxon>
        <taxon>Brachionus</taxon>
    </lineage>
</organism>
<gene>
    <name evidence="2" type="ORF">BpHYR1_000932</name>
</gene>
<dbReference type="STRING" id="10195.A0A3M7Q4D3"/>
<protein>
    <submittedName>
        <fullName evidence="2">Acidic mammalian chitinase-like</fullName>
    </submittedName>
</protein>
<dbReference type="InterPro" id="IPR001223">
    <property type="entry name" value="Glyco_hydro18_cat"/>
</dbReference>
<evidence type="ECO:0000313" key="3">
    <source>
        <dbReference type="Proteomes" id="UP000276133"/>
    </source>
</evidence>
<feature type="domain" description="GH18" evidence="1">
    <location>
        <begin position="7"/>
        <end position="76"/>
    </location>
</feature>
<name>A0A3M7Q4D3_BRAPC</name>
<dbReference type="OrthoDB" id="76388at2759"/>
<evidence type="ECO:0000313" key="2">
    <source>
        <dbReference type="EMBL" id="RNA06084.1"/>
    </source>
</evidence>
<keyword evidence="3" id="KW-1185">Reference proteome</keyword>
<dbReference type="GO" id="GO:0005975">
    <property type="term" value="P:carbohydrate metabolic process"/>
    <property type="evidence" value="ECO:0007669"/>
    <property type="project" value="InterPro"/>
</dbReference>
<dbReference type="Pfam" id="PF00704">
    <property type="entry name" value="Glyco_hydro_18"/>
    <property type="match status" value="1"/>
</dbReference>
<accession>A0A3M7Q4D3</accession>
<reference evidence="2 3" key="1">
    <citation type="journal article" date="2018" name="Sci. Rep.">
        <title>Genomic signatures of local adaptation to the degree of environmental predictability in rotifers.</title>
        <authorList>
            <person name="Franch-Gras L."/>
            <person name="Hahn C."/>
            <person name="Garcia-Roger E.M."/>
            <person name="Carmona M.J."/>
            <person name="Serra M."/>
            <person name="Gomez A."/>
        </authorList>
    </citation>
    <scope>NUCLEOTIDE SEQUENCE [LARGE SCALE GENOMIC DNA]</scope>
    <source>
        <strain evidence="2">HYR1</strain>
    </source>
</reference>
<proteinExistence type="predicted"/>
<evidence type="ECO:0000259" key="1">
    <source>
        <dbReference type="Pfam" id="PF00704"/>
    </source>
</evidence>
<dbReference type="Gene3D" id="3.20.20.80">
    <property type="entry name" value="Glycosidases"/>
    <property type="match status" value="1"/>
</dbReference>